<dbReference type="InterPro" id="IPR003784">
    <property type="entry name" value="BioY"/>
</dbReference>
<gene>
    <name evidence="4" type="ORF">M3D15_01585</name>
</gene>
<dbReference type="RefSeq" id="WP_206394842.1">
    <property type="nucleotide sequence ID" value="NZ_JAFDPW010000001.1"/>
</dbReference>
<name>A0ABT2HUQ5_9MICO</name>
<dbReference type="PANTHER" id="PTHR34295">
    <property type="entry name" value="BIOTIN TRANSPORTER BIOY"/>
    <property type="match status" value="1"/>
</dbReference>
<accession>A0ABT2HUQ5</accession>
<evidence type="ECO:0000256" key="2">
    <source>
        <dbReference type="PIRNR" id="PIRNR016661"/>
    </source>
</evidence>
<feature type="transmembrane region" description="Helical" evidence="3">
    <location>
        <begin position="134"/>
        <end position="156"/>
    </location>
</feature>
<feature type="transmembrane region" description="Helical" evidence="3">
    <location>
        <begin position="176"/>
        <end position="195"/>
    </location>
</feature>
<evidence type="ECO:0000256" key="1">
    <source>
        <dbReference type="ARBA" id="ARBA00010692"/>
    </source>
</evidence>
<feature type="transmembrane region" description="Helical" evidence="3">
    <location>
        <begin position="104"/>
        <end position="122"/>
    </location>
</feature>
<dbReference type="PANTHER" id="PTHR34295:SF1">
    <property type="entry name" value="BIOTIN TRANSPORTER BIOY"/>
    <property type="match status" value="1"/>
</dbReference>
<dbReference type="EMBL" id="JALXSQ010000003">
    <property type="protein sequence ID" value="MCT2042037.1"/>
    <property type="molecule type" value="Genomic_DNA"/>
</dbReference>
<dbReference type="Pfam" id="PF02632">
    <property type="entry name" value="BioY"/>
    <property type="match status" value="1"/>
</dbReference>
<keyword evidence="3" id="KW-1133">Transmembrane helix</keyword>
<comment type="caution">
    <text evidence="4">The sequence shown here is derived from an EMBL/GenBank/DDBJ whole genome shotgun (WGS) entry which is preliminary data.</text>
</comment>
<feature type="transmembrane region" description="Helical" evidence="3">
    <location>
        <begin position="24"/>
        <end position="42"/>
    </location>
</feature>
<dbReference type="Gene3D" id="1.10.1760.20">
    <property type="match status" value="1"/>
</dbReference>
<dbReference type="PIRSF" id="PIRSF016661">
    <property type="entry name" value="BioY"/>
    <property type="match status" value="1"/>
</dbReference>
<feature type="transmembrane region" description="Helical" evidence="3">
    <location>
        <begin position="76"/>
        <end position="98"/>
    </location>
</feature>
<keyword evidence="2 3" id="KW-0472">Membrane</keyword>
<keyword evidence="3" id="KW-0812">Transmembrane</keyword>
<keyword evidence="5" id="KW-1185">Reference proteome</keyword>
<proteinExistence type="inferred from homology"/>
<evidence type="ECO:0000256" key="3">
    <source>
        <dbReference type="SAM" id="Phobius"/>
    </source>
</evidence>
<comment type="subcellular location">
    <subcellularLocation>
        <location evidence="2">Cell membrane</location>
        <topology evidence="2">Multi-pass membrane protein</topology>
    </subcellularLocation>
</comment>
<organism evidence="4 5">
    <name type="scientific">Pseudoclavibacter albus</name>
    <dbReference type="NCBI Taxonomy" id="272241"/>
    <lineage>
        <taxon>Bacteria</taxon>
        <taxon>Bacillati</taxon>
        <taxon>Actinomycetota</taxon>
        <taxon>Actinomycetes</taxon>
        <taxon>Micrococcales</taxon>
        <taxon>Microbacteriaceae</taxon>
        <taxon>Pseudoclavibacter</taxon>
    </lineage>
</organism>
<reference evidence="4 5" key="1">
    <citation type="submission" date="2022-04" db="EMBL/GenBank/DDBJ databases">
        <title>Human microbiome associated bacterial genomes.</title>
        <authorList>
            <person name="Sandstrom S."/>
            <person name="Salamzade R."/>
            <person name="Kalan L.R."/>
        </authorList>
    </citation>
    <scope>NUCLEOTIDE SEQUENCE [LARGE SCALE GENOMIC DNA]</scope>
    <source>
        <strain evidence="5">p3-SID1799</strain>
    </source>
</reference>
<keyword evidence="2" id="KW-1003">Cell membrane</keyword>
<evidence type="ECO:0000313" key="4">
    <source>
        <dbReference type="EMBL" id="MCT2042037.1"/>
    </source>
</evidence>
<keyword evidence="2" id="KW-0813">Transport</keyword>
<feature type="transmembrane region" description="Helical" evidence="3">
    <location>
        <begin position="48"/>
        <end position="69"/>
    </location>
</feature>
<dbReference type="Proteomes" id="UP001525379">
    <property type="component" value="Unassembled WGS sequence"/>
</dbReference>
<evidence type="ECO:0000313" key="5">
    <source>
        <dbReference type="Proteomes" id="UP001525379"/>
    </source>
</evidence>
<sequence length="205" mass="21552">MTTTAVAGAPRLVLADRLVRSKGFATNVTLVLAGAAIVALLAQVEIPMWPVPITGQTLGVMVVGAALGMRRGAASLLTYMGAGLLGLPVFAGFSGGWGSIAEPSFGYIIGFVIAAGLVGWLAERRWDRRPMLSIAAFGFASLIPFITGVPYMAFILAQLGEPIDFVTALNYGFTPFILGGIVKWALAAAIMPLAWKAVKKLDEQR</sequence>
<protein>
    <recommendedName>
        <fullName evidence="2">Biotin transporter</fullName>
    </recommendedName>
</protein>
<comment type="similarity">
    <text evidence="1 2">Belongs to the BioY family.</text>
</comment>